<dbReference type="KEGG" id="nsm:JO391_02200"/>
<sequence length="535" mass="55527">MGLPIKQFARNFVLLFGLVLAAACSAPRETGAAPYAAFVMDARTGQTLYAENADARLHPASLTKMMTLYIAFQEIEKGNLSLDTVVTVTPYAASQPPSRLGLKAGQKIQMRYLIRAAAIKSANDAAAAIGDHISGNQQAFAKRMTKTAKAMGMKNTTFKNANGLTADGHLSSAHDMTILGRHVIYDFPQYYNLFSRRTADAGIAEVQNTNRRFLDAYPGADGIKTGYTVAAGFNLTGSAERDGKRIVATVFGGKSTAHRNAKMAELLDLGFRKAGSGAAEPETALIADAGTVDDGNEEGGTAKTVRVVMNVNASPRPKANPGMAPAAIAVAAAEAAPAPEAAEETEVAAAAPAPAPEAEAAVVVADASTEEPEEAQVAALAVDPGSVQSTAAAPANSLQGQAQAIADGSATGTDPMVTLASASPRPAKRKAPIYDDATVVAAVAPAEQEVVTRVSTSGGRDWGITVGRYNTRSEAERVLLKTQLAETATLNDSLRKVVSRGGGYEATFSGLTQDQADLACRRLAARSTPCFTLGP</sequence>
<dbReference type="InterPro" id="IPR012338">
    <property type="entry name" value="Beta-lactam/transpept-like"/>
</dbReference>
<accession>A0A8G0ZX78</accession>
<keyword evidence="5" id="KW-0573">Peptidoglycan synthesis</keyword>
<feature type="chain" id="PRO_5034253944" evidence="10">
    <location>
        <begin position="33"/>
        <end position="535"/>
    </location>
</feature>
<dbReference type="GO" id="GO:0006508">
    <property type="term" value="P:proteolysis"/>
    <property type="evidence" value="ECO:0007669"/>
    <property type="project" value="InterPro"/>
</dbReference>
<reference evidence="12" key="1">
    <citation type="submission" date="2021-02" db="EMBL/GenBank/DDBJ databases">
        <title>Rhodobacter shimadae sp. nov., an aerobic anoxygenic phototrophic bacterium isolated from a hot spring.</title>
        <authorList>
            <person name="Muramatsu S."/>
            <person name="Haruta S."/>
            <person name="Hirose S."/>
            <person name="Hanada S."/>
        </authorList>
    </citation>
    <scope>NUCLEOTIDE SEQUENCE</scope>
    <source>
        <strain evidence="12">N10</strain>
    </source>
</reference>
<dbReference type="RefSeq" id="WP_220662581.1">
    <property type="nucleotide sequence ID" value="NZ_CP069370.1"/>
</dbReference>
<evidence type="ECO:0000256" key="5">
    <source>
        <dbReference type="ARBA" id="ARBA00022984"/>
    </source>
</evidence>
<keyword evidence="3" id="KW-0378">Hydrolase</keyword>
<keyword evidence="6" id="KW-0961">Cell wall biogenesis/degradation</keyword>
<name>A0A8G0ZX78_9RHOB</name>
<dbReference type="SUPFAM" id="SSF56601">
    <property type="entry name" value="beta-lactamase/transpeptidase-like"/>
    <property type="match status" value="1"/>
</dbReference>
<dbReference type="PANTHER" id="PTHR21581:SF6">
    <property type="entry name" value="TRAFFICKING PROTEIN PARTICLE COMPLEX SUBUNIT 12"/>
    <property type="match status" value="1"/>
</dbReference>
<dbReference type="Pfam" id="PF00768">
    <property type="entry name" value="Peptidase_S11"/>
    <property type="match status" value="1"/>
</dbReference>
<protein>
    <submittedName>
        <fullName evidence="12">D-alanyl-D-alanine carboxypeptidase</fullName>
    </submittedName>
</protein>
<evidence type="ECO:0000313" key="12">
    <source>
        <dbReference type="EMBL" id="QYZ70365.1"/>
    </source>
</evidence>
<dbReference type="InterPro" id="IPR018044">
    <property type="entry name" value="Peptidase_S11"/>
</dbReference>
<dbReference type="GO" id="GO:0008360">
    <property type="term" value="P:regulation of cell shape"/>
    <property type="evidence" value="ECO:0007669"/>
    <property type="project" value="UniProtKB-KW"/>
</dbReference>
<evidence type="ECO:0000313" key="13">
    <source>
        <dbReference type="Proteomes" id="UP000826300"/>
    </source>
</evidence>
<evidence type="ECO:0000256" key="2">
    <source>
        <dbReference type="ARBA" id="ARBA00022729"/>
    </source>
</evidence>
<dbReference type="PRINTS" id="PR00725">
    <property type="entry name" value="DADACBPTASE1"/>
</dbReference>
<dbReference type="PROSITE" id="PS51257">
    <property type="entry name" value="PROKAR_LIPOPROTEIN"/>
    <property type="match status" value="1"/>
</dbReference>
<dbReference type="InterPro" id="IPR001967">
    <property type="entry name" value="Peptidase_S11_N"/>
</dbReference>
<comment type="similarity">
    <text evidence="1 9">Belongs to the peptidase S11 family.</text>
</comment>
<evidence type="ECO:0000256" key="9">
    <source>
        <dbReference type="RuleBase" id="RU004016"/>
    </source>
</evidence>
<evidence type="ECO:0000256" key="10">
    <source>
        <dbReference type="SAM" id="SignalP"/>
    </source>
</evidence>
<dbReference type="GO" id="GO:0009252">
    <property type="term" value="P:peptidoglycan biosynthetic process"/>
    <property type="evidence" value="ECO:0007669"/>
    <property type="project" value="UniProtKB-KW"/>
</dbReference>
<feature type="domain" description="Peptidase S11 D-alanyl-D-alanine carboxypeptidase A N-terminal" evidence="11">
    <location>
        <begin position="35"/>
        <end position="254"/>
    </location>
</feature>
<feature type="binding site" evidence="8">
    <location>
        <position position="224"/>
    </location>
    <ligand>
        <name>substrate</name>
    </ligand>
</feature>
<keyword evidence="12" id="KW-0645">Protease</keyword>
<keyword evidence="13" id="KW-1185">Reference proteome</keyword>
<evidence type="ECO:0000256" key="7">
    <source>
        <dbReference type="PIRSR" id="PIRSR618044-1"/>
    </source>
</evidence>
<dbReference type="Gene3D" id="3.40.710.10">
    <property type="entry name" value="DD-peptidase/beta-lactamase superfamily"/>
    <property type="match status" value="1"/>
</dbReference>
<keyword evidence="2 10" id="KW-0732">Signal</keyword>
<dbReference type="GO" id="GO:0009002">
    <property type="term" value="F:serine-type D-Ala-D-Ala carboxypeptidase activity"/>
    <property type="evidence" value="ECO:0007669"/>
    <property type="project" value="InterPro"/>
</dbReference>
<evidence type="ECO:0000256" key="8">
    <source>
        <dbReference type="PIRSR" id="PIRSR618044-2"/>
    </source>
</evidence>
<dbReference type="Proteomes" id="UP000826300">
    <property type="component" value="Chromosome"/>
</dbReference>
<feature type="signal peptide" evidence="10">
    <location>
        <begin position="1"/>
        <end position="32"/>
    </location>
</feature>
<feature type="active site" evidence="7">
    <location>
        <position position="121"/>
    </location>
</feature>
<dbReference type="EMBL" id="CP069370">
    <property type="protein sequence ID" value="QYZ70365.1"/>
    <property type="molecule type" value="Genomic_DNA"/>
</dbReference>
<feature type="active site" description="Acyl-ester intermediate" evidence="7">
    <location>
        <position position="61"/>
    </location>
</feature>
<proteinExistence type="inferred from homology"/>
<dbReference type="PANTHER" id="PTHR21581">
    <property type="entry name" value="D-ALANYL-D-ALANINE CARBOXYPEPTIDASE"/>
    <property type="match status" value="1"/>
</dbReference>
<keyword evidence="12" id="KW-0121">Carboxypeptidase</keyword>
<organism evidence="12 13">
    <name type="scientific">Neotabrizicola shimadae</name>
    <dbReference type="NCBI Taxonomy" id="2807096"/>
    <lineage>
        <taxon>Bacteria</taxon>
        <taxon>Pseudomonadati</taxon>
        <taxon>Pseudomonadota</taxon>
        <taxon>Alphaproteobacteria</taxon>
        <taxon>Rhodobacterales</taxon>
        <taxon>Paracoccaceae</taxon>
        <taxon>Neotabrizicola</taxon>
    </lineage>
</organism>
<dbReference type="GO" id="GO:0071555">
    <property type="term" value="P:cell wall organization"/>
    <property type="evidence" value="ECO:0007669"/>
    <property type="project" value="UniProtKB-KW"/>
</dbReference>
<evidence type="ECO:0000256" key="1">
    <source>
        <dbReference type="ARBA" id="ARBA00007164"/>
    </source>
</evidence>
<evidence type="ECO:0000256" key="3">
    <source>
        <dbReference type="ARBA" id="ARBA00022801"/>
    </source>
</evidence>
<gene>
    <name evidence="12" type="ORF">JO391_02200</name>
</gene>
<keyword evidence="4" id="KW-0133">Cell shape</keyword>
<evidence type="ECO:0000256" key="6">
    <source>
        <dbReference type="ARBA" id="ARBA00023316"/>
    </source>
</evidence>
<evidence type="ECO:0000259" key="11">
    <source>
        <dbReference type="Pfam" id="PF00768"/>
    </source>
</evidence>
<evidence type="ECO:0000256" key="4">
    <source>
        <dbReference type="ARBA" id="ARBA00022960"/>
    </source>
</evidence>
<dbReference type="AlphaFoldDB" id="A0A8G0ZX78"/>
<feature type="active site" description="Acyl-ester intermediate" evidence="7">
    <location>
        <position position="64"/>
    </location>
</feature>